<comment type="caution">
    <text evidence="2">The sequence shown here is derived from an EMBL/GenBank/DDBJ whole genome shotgun (WGS) entry which is preliminary data.</text>
</comment>
<dbReference type="RefSeq" id="WP_128270380.1">
    <property type="nucleotide sequence ID" value="NZ_SAUW01000017.1"/>
</dbReference>
<protein>
    <submittedName>
        <fullName evidence="2">Uncharacterized protein</fullName>
    </submittedName>
</protein>
<sequence>MKRRDLILAAPASVGLAAVFQARVAEAAQEVATNDTPVMALFREWSALYHWLNGDEALALDQALFEAECERRVEMEDRVVGMPTVTVGDFAAKVLMLTNYCDHELPGDDRCPELWAEMRALVGQAA</sequence>
<evidence type="ECO:0000313" key="3">
    <source>
        <dbReference type="Proteomes" id="UP000285710"/>
    </source>
</evidence>
<dbReference type="AlphaFoldDB" id="A0A443IQR8"/>
<evidence type="ECO:0000256" key="1">
    <source>
        <dbReference type="SAM" id="SignalP"/>
    </source>
</evidence>
<organism evidence="2 3">
    <name type="scientific">Paenirhodobacter populi</name>
    <dbReference type="NCBI Taxonomy" id="2306993"/>
    <lineage>
        <taxon>Bacteria</taxon>
        <taxon>Pseudomonadati</taxon>
        <taxon>Pseudomonadota</taxon>
        <taxon>Alphaproteobacteria</taxon>
        <taxon>Rhodobacterales</taxon>
        <taxon>Rhodobacter group</taxon>
        <taxon>Paenirhodobacter</taxon>
    </lineage>
</organism>
<evidence type="ECO:0000313" key="2">
    <source>
        <dbReference type="EMBL" id="RWR08520.1"/>
    </source>
</evidence>
<gene>
    <name evidence="2" type="ORF">D2T33_15605</name>
</gene>
<keyword evidence="3" id="KW-1185">Reference proteome</keyword>
<feature type="signal peptide" evidence="1">
    <location>
        <begin position="1"/>
        <end position="27"/>
    </location>
</feature>
<dbReference type="EMBL" id="SAUW01000017">
    <property type="protein sequence ID" value="RWR08520.1"/>
    <property type="molecule type" value="Genomic_DNA"/>
</dbReference>
<keyword evidence="1" id="KW-0732">Signal</keyword>
<proteinExistence type="predicted"/>
<feature type="chain" id="PRO_5019119997" evidence="1">
    <location>
        <begin position="28"/>
        <end position="126"/>
    </location>
</feature>
<reference evidence="2 3" key="1">
    <citation type="submission" date="2019-01" db="EMBL/GenBank/DDBJ databases">
        <title>Sinorhodobacter populi sp. nov. isolated from the symptomatic bark tissue of Populus euramericana canker.</title>
        <authorList>
            <person name="Xu G."/>
        </authorList>
    </citation>
    <scope>NUCLEOTIDE SEQUENCE [LARGE SCALE GENOMIC DNA]</scope>
    <source>
        <strain evidence="2 3">2D-5</strain>
    </source>
</reference>
<accession>A0A443IQR8</accession>
<reference evidence="2 3" key="2">
    <citation type="submission" date="2019-01" db="EMBL/GenBank/DDBJ databases">
        <authorList>
            <person name="Li Y."/>
        </authorList>
    </citation>
    <scope>NUCLEOTIDE SEQUENCE [LARGE SCALE GENOMIC DNA]</scope>
    <source>
        <strain evidence="2 3">2D-5</strain>
    </source>
</reference>
<dbReference type="Proteomes" id="UP000285710">
    <property type="component" value="Unassembled WGS sequence"/>
</dbReference>
<name>A0A443IQR8_9RHOB</name>